<dbReference type="FunFam" id="3.40.710.10:FF:000010">
    <property type="entry name" value="Penicillin-binding protein 1A"/>
    <property type="match status" value="1"/>
</dbReference>
<keyword evidence="10" id="KW-0121">Carboxypeptidase</keyword>
<dbReference type="InterPro" id="IPR050396">
    <property type="entry name" value="Glycosyltr_51/Transpeptidase"/>
</dbReference>
<evidence type="ECO:0000259" key="31">
    <source>
        <dbReference type="Pfam" id="PF17092"/>
    </source>
</evidence>
<evidence type="ECO:0000256" key="17">
    <source>
        <dbReference type="ARBA" id="ARBA00022968"/>
    </source>
</evidence>
<evidence type="ECO:0000313" key="33">
    <source>
        <dbReference type="Proteomes" id="UP000278542"/>
    </source>
</evidence>
<evidence type="ECO:0000256" key="26">
    <source>
        <dbReference type="ARBA" id="ARBA00049902"/>
    </source>
</evidence>
<keyword evidence="22" id="KW-0511">Multifunctional enzyme</keyword>
<evidence type="ECO:0000256" key="4">
    <source>
        <dbReference type="ARBA" id="ARBA00007090"/>
    </source>
</evidence>
<keyword evidence="21" id="KW-0046">Antibiotic resistance</keyword>
<evidence type="ECO:0000256" key="11">
    <source>
        <dbReference type="ARBA" id="ARBA00022670"/>
    </source>
</evidence>
<keyword evidence="18" id="KW-0573">Peptidoglycan synthesis</keyword>
<comment type="subcellular location">
    <subcellularLocation>
        <location evidence="2">Cell inner membrane</location>
        <topology evidence="2">Single-pass type II membrane protein</topology>
    </subcellularLocation>
</comment>
<dbReference type="EC" id="2.4.99.28" evidence="25"/>
<evidence type="ECO:0000256" key="18">
    <source>
        <dbReference type="ARBA" id="ARBA00022984"/>
    </source>
</evidence>
<dbReference type="InterPro" id="IPR036950">
    <property type="entry name" value="PBP_transglycosylase"/>
</dbReference>
<dbReference type="Pfam" id="PF00905">
    <property type="entry name" value="Transpeptidase"/>
    <property type="match status" value="1"/>
</dbReference>
<feature type="domain" description="Penicillin-binding protein OB-like" evidence="31">
    <location>
        <begin position="319"/>
        <end position="428"/>
    </location>
</feature>
<dbReference type="GO" id="GO:0046677">
    <property type="term" value="P:response to antibiotic"/>
    <property type="evidence" value="ECO:0007669"/>
    <property type="project" value="UniProtKB-KW"/>
</dbReference>
<dbReference type="GO" id="GO:0008360">
    <property type="term" value="P:regulation of cell shape"/>
    <property type="evidence" value="ECO:0007669"/>
    <property type="project" value="UniProtKB-KW"/>
</dbReference>
<keyword evidence="14 28" id="KW-0812">Transmembrane</keyword>
<keyword evidence="9" id="KW-0997">Cell inner membrane</keyword>
<dbReference type="EC" id="3.4.16.4" evidence="6"/>
<keyword evidence="8" id="KW-1003">Cell membrane</keyword>
<evidence type="ECO:0000256" key="28">
    <source>
        <dbReference type="SAM" id="Phobius"/>
    </source>
</evidence>
<dbReference type="Pfam" id="PF17092">
    <property type="entry name" value="PCB_OB"/>
    <property type="match status" value="1"/>
</dbReference>
<dbReference type="UniPathway" id="UPA00219"/>
<dbReference type="GO" id="GO:0008658">
    <property type="term" value="F:penicillin binding"/>
    <property type="evidence" value="ECO:0007669"/>
    <property type="project" value="InterPro"/>
</dbReference>
<evidence type="ECO:0000256" key="12">
    <source>
        <dbReference type="ARBA" id="ARBA00022676"/>
    </source>
</evidence>
<gene>
    <name evidence="32" type="ORF">DES39_1866</name>
</gene>
<dbReference type="InterPro" id="IPR012338">
    <property type="entry name" value="Beta-lactam/transpept-like"/>
</dbReference>
<evidence type="ECO:0000256" key="25">
    <source>
        <dbReference type="ARBA" id="ARBA00044770"/>
    </source>
</evidence>
<feature type="domain" description="Penicillin-binding protein transpeptidase" evidence="29">
    <location>
        <begin position="431"/>
        <end position="607"/>
    </location>
</feature>
<comment type="caution">
    <text evidence="32">The sequence shown here is derived from an EMBL/GenBank/DDBJ whole genome shotgun (WGS) entry which is preliminary data.</text>
</comment>
<evidence type="ECO:0000256" key="15">
    <source>
        <dbReference type="ARBA" id="ARBA00022801"/>
    </source>
</evidence>
<feature type="domain" description="Glycosyl transferase family 51" evidence="30">
    <location>
        <begin position="58"/>
        <end position="232"/>
    </location>
</feature>
<dbReference type="AlphaFoldDB" id="A0A495RBJ6"/>
<proteinExistence type="inferred from homology"/>
<evidence type="ECO:0000256" key="24">
    <source>
        <dbReference type="ARBA" id="ARBA00034000"/>
    </source>
</evidence>
<dbReference type="Gene3D" id="3.40.710.10">
    <property type="entry name" value="DD-peptidase/beta-lactamase superfamily"/>
    <property type="match status" value="3"/>
</dbReference>
<evidence type="ECO:0000256" key="21">
    <source>
        <dbReference type="ARBA" id="ARBA00023251"/>
    </source>
</evidence>
<feature type="transmembrane region" description="Helical" evidence="28">
    <location>
        <begin position="9"/>
        <end position="32"/>
    </location>
</feature>
<dbReference type="GO" id="GO:0005886">
    <property type="term" value="C:plasma membrane"/>
    <property type="evidence" value="ECO:0007669"/>
    <property type="project" value="UniProtKB-SubCell"/>
</dbReference>
<dbReference type="SUPFAM" id="SSF56601">
    <property type="entry name" value="beta-lactamase/transpeptidase-like"/>
    <property type="match status" value="1"/>
</dbReference>
<keyword evidence="17" id="KW-0735">Signal-anchor</keyword>
<keyword evidence="16" id="KW-0133">Cell shape</keyword>
<reference evidence="32 33" key="1">
    <citation type="submission" date="2018-10" db="EMBL/GenBank/DDBJ databases">
        <title>Genomic Encyclopedia of Type Strains, Phase IV (KMG-IV): sequencing the most valuable type-strain genomes for metagenomic binning, comparative biology and taxonomic classification.</title>
        <authorList>
            <person name="Goeker M."/>
        </authorList>
    </citation>
    <scope>NUCLEOTIDE SEQUENCE [LARGE SCALE GENOMIC DNA]</scope>
    <source>
        <strain evidence="32 33">DSM 22228</strain>
    </source>
</reference>
<dbReference type="GO" id="GO:0008955">
    <property type="term" value="F:peptidoglycan glycosyltransferase activity"/>
    <property type="evidence" value="ECO:0007669"/>
    <property type="project" value="UniProtKB-EC"/>
</dbReference>
<dbReference type="PANTHER" id="PTHR32282">
    <property type="entry name" value="BINDING PROTEIN TRANSPEPTIDASE, PUTATIVE-RELATED"/>
    <property type="match status" value="1"/>
</dbReference>
<evidence type="ECO:0000256" key="20">
    <source>
        <dbReference type="ARBA" id="ARBA00023136"/>
    </source>
</evidence>
<evidence type="ECO:0000256" key="13">
    <source>
        <dbReference type="ARBA" id="ARBA00022679"/>
    </source>
</evidence>
<dbReference type="EMBL" id="RBWY01000004">
    <property type="protein sequence ID" value="RKS84656.1"/>
    <property type="molecule type" value="Genomic_DNA"/>
</dbReference>
<evidence type="ECO:0000256" key="3">
    <source>
        <dbReference type="ARBA" id="ARBA00004752"/>
    </source>
</evidence>
<evidence type="ECO:0000256" key="2">
    <source>
        <dbReference type="ARBA" id="ARBA00004249"/>
    </source>
</evidence>
<keyword evidence="20 28" id="KW-0472">Membrane</keyword>
<comment type="similarity">
    <text evidence="4">In the C-terminal section; belongs to the transpeptidase family.</text>
</comment>
<evidence type="ECO:0000256" key="1">
    <source>
        <dbReference type="ARBA" id="ARBA00002624"/>
    </source>
</evidence>
<evidence type="ECO:0000259" key="30">
    <source>
        <dbReference type="Pfam" id="PF00912"/>
    </source>
</evidence>
<keyword evidence="23" id="KW-0961">Cell wall biogenesis/degradation</keyword>
<keyword evidence="33" id="KW-1185">Reference proteome</keyword>
<dbReference type="InterPro" id="IPR023346">
    <property type="entry name" value="Lysozyme-like_dom_sf"/>
</dbReference>
<organism evidence="32 33">
    <name type="scientific">Orbus hercynius</name>
    <dbReference type="NCBI Taxonomy" id="593135"/>
    <lineage>
        <taxon>Bacteria</taxon>
        <taxon>Pseudomonadati</taxon>
        <taxon>Pseudomonadota</taxon>
        <taxon>Gammaproteobacteria</taxon>
        <taxon>Orbales</taxon>
        <taxon>Orbaceae</taxon>
        <taxon>Orbus</taxon>
    </lineage>
</organism>
<protein>
    <recommendedName>
        <fullName evidence="7">Penicillin-binding protein 1A</fullName>
        <ecNumber evidence="25">2.4.99.28</ecNumber>
        <ecNumber evidence="6">3.4.16.4</ecNumber>
    </recommendedName>
</protein>
<dbReference type="GO" id="GO:0030288">
    <property type="term" value="C:outer membrane-bounded periplasmic space"/>
    <property type="evidence" value="ECO:0007669"/>
    <property type="project" value="TreeGrafter"/>
</dbReference>
<evidence type="ECO:0000256" key="22">
    <source>
        <dbReference type="ARBA" id="ARBA00023268"/>
    </source>
</evidence>
<evidence type="ECO:0000256" key="9">
    <source>
        <dbReference type="ARBA" id="ARBA00022519"/>
    </source>
</evidence>
<dbReference type="Proteomes" id="UP000278542">
    <property type="component" value="Unassembled WGS sequence"/>
</dbReference>
<comment type="function">
    <text evidence="1">Cell wall formation. Synthesis of cross-linked peptidoglycan from the lipid intermediates. The enzyme has a penicillin-insensitive transglycosylase N-terminal domain (formation of linear glycan strands) and a penicillin-sensitive transpeptidase C-terminal domain (cross-linking of the peptide subunits).</text>
</comment>
<keyword evidence="15" id="KW-0378">Hydrolase</keyword>
<evidence type="ECO:0000259" key="29">
    <source>
        <dbReference type="Pfam" id="PF00905"/>
    </source>
</evidence>
<keyword evidence="11" id="KW-0645">Protease</keyword>
<comment type="pathway">
    <text evidence="27">Glycan biosynthesis.</text>
</comment>
<dbReference type="InterPro" id="IPR031376">
    <property type="entry name" value="PCB_OB"/>
</dbReference>
<keyword evidence="19 28" id="KW-1133">Transmembrane helix</keyword>
<dbReference type="InterPro" id="IPR001264">
    <property type="entry name" value="Glyco_trans_51"/>
</dbReference>
<dbReference type="GO" id="GO:0006508">
    <property type="term" value="P:proteolysis"/>
    <property type="evidence" value="ECO:0007669"/>
    <property type="project" value="UniProtKB-KW"/>
</dbReference>
<evidence type="ECO:0000256" key="23">
    <source>
        <dbReference type="ARBA" id="ARBA00023316"/>
    </source>
</evidence>
<dbReference type="Pfam" id="PF00912">
    <property type="entry name" value="Transgly"/>
    <property type="match status" value="1"/>
</dbReference>
<comment type="similarity">
    <text evidence="5">In the N-terminal section; belongs to the glycosyltransferase 51 family.</text>
</comment>
<evidence type="ECO:0000256" key="16">
    <source>
        <dbReference type="ARBA" id="ARBA00022960"/>
    </source>
</evidence>
<keyword evidence="13" id="KW-0808">Transferase</keyword>
<evidence type="ECO:0000256" key="19">
    <source>
        <dbReference type="ARBA" id="ARBA00022989"/>
    </source>
</evidence>
<name>A0A495RBJ6_9GAMM</name>
<evidence type="ECO:0000256" key="5">
    <source>
        <dbReference type="ARBA" id="ARBA00007739"/>
    </source>
</evidence>
<evidence type="ECO:0000313" key="32">
    <source>
        <dbReference type="EMBL" id="RKS84656.1"/>
    </source>
</evidence>
<sequence>MKFFKFIKFLLKFVIGCVLSGMVIALVGYFYYSRDLPDVMQLKDIRLQTPMQVLSSDGELIATFGERRRIPLKYDDMPPVLLNAVIATEDSRFYDHYGVDPIGILRAVYIALKNHSFSQGGSTITQQVAKNFFLTPEKSLGRKIREMILAIRMEKELSKQEIIALYLNMINFGSRAYGVGSAAYTFFGKQADELTLSEAALLAGLPNAPSAYNPISHPERALIRRNWVLHRMLDQNFITQADYDSAIAEPLGVEYHVPKIAFAAPYVAEMARQFMYDKFGEKAYTDGYKVYTTITKADQVAATKAIENNVTNYDIRHGYRGPERTLWKADEAPWDKDKILSMLNNYMCYNGICPAVVINSDNNQAQAIMASGATITISFDGVKWARPYINDNQQGALPTSVAAVIKEGQQIWVKQRDETWQLTQIPSINASLVSINADNGEIKALIGGFNYNISKFNRATQAIRQIGSTIKPFIYTAALDKGLTMSTMLNDAPILRSNAGSDAWRPKNSPPVYQGPLRLRVGLSMSKNVMMVRALRAIGVEYAADYLERFGFPRENISRHESLALGSASFTPLQVTRAYATLVNGGYLITPYLIDRIEYSEGGVIYQHTPEIACKDCLTELSYDKKDDKKADLNNVENADLSSGSDEPEQSKLKAEDAMLLPSPNIPFDRLINPDGTVSNLVKENENVGPVYAPHVISSEIAFIMKDALKSTVWGDPNGLWTGTAWRVKALGRKDVGGKTGTTNASKDVWFAGFGANIVTTVWLGFDDHRRELGKARRDPLSDNSYIAAEGGAVTANPVWNEYMKVALNGVPEQQDIKPSSVISVLIDKKTGLLATSPDNNAIMEYFIEGTEPTKYATQEVGTKVMDEQGNTSELF</sequence>
<evidence type="ECO:0000256" key="7">
    <source>
        <dbReference type="ARBA" id="ARBA00018638"/>
    </source>
</evidence>
<dbReference type="GO" id="GO:0009252">
    <property type="term" value="P:peptidoglycan biosynthetic process"/>
    <property type="evidence" value="ECO:0007669"/>
    <property type="project" value="UniProtKB-UniPathway"/>
</dbReference>
<evidence type="ECO:0000256" key="27">
    <source>
        <dbReference type="ARBA" id="ARBA00060592"/>
    </source>
</evidence>
<dbReference type="InterPro" id="IPR001460">
    <property type="entry name" value="PCN-bd_Tpept"/>
</dbReference>
<accession>A0A495RBJ6</accession>
<dbReference type="PANTHER" id="PTHR32282:SF27">
    <property type="entry name" value="PENICILLIN-BINDING PROTEIN 1A"/>
    <property type="match status" value="1"/>
</dbReference>
<dbReference type="FunFam" id="1.10.3810.10:FF:000003">
    <property type="entry name" value="Penicillin-binding protein 1a"/>
    <property type="match status" value="1"/>
</dbReference>
<evidence type="ECO:0000256" key="8">
    <source>
        <dbReference type="ARBA" id="ARBA00022475"/>
    </source>
</evidence>
<dbReference type="Gene3D" id="1.10.3810.10">
    <property type="entry name" value="Biosynthetic peptidoglycan transglycosylase-like"/>
    <property type="match status" value="1"/>
</dbReference>
<dbReference type="GO" id="GO:0071555">
    <property type="term" value="P:cell wall organization"/>
    <property type="evidence" value="ECO:0007669"/>
    <property type="project" value="UniProtKB-KW"/>
</dbReference>
<comment type="pathway">
    <text evidence="3">Cell wall biogenesis; peptidoglycan biosynthesis.</text>
</comment>
<dbReference type="SUPFAM" id="SSF53955">
    <property type="entry name" value="Lysozyme-like"/>
    <property type="match status" value="1"/>
</dbReference>
<evidence type="ECO:0000256" key="14">
    <source>
        <dbReference type="ARBA" id="ARBA00022692"/>
    </source>
</evidence>
<evidence type="ECO:0000256" key="10">
    <source>
        <dbReference type="ARBA" id="ARBA00022645"/>
    </source>
</evidence>
<dbReference type="GO" id="GO:0009002">
    <property type="term" value="F:serine-type D-Ala-D-Ala carboxypeptidase activity"/>
    <property type="evidence" value="ECO:0007669"/>
    <property type="project" value="UniProtKB-EC"/>
</dbReference>
<comment type="catalytic activity">
    <reaction evidence="24">
        <text>Preferential cleavage: (Ac)2-L-Lys-D-Ala-|-D-Ala. Also transpeptidation of peptidyl-alanyl moieties that are N-acyl substituents of D-alanine.</text>
        <dbReference type="EC" id="3.4.16.4"/>
    </reaction>
</comment>
<keyword evidence="12" id="KW-0328">Glycosyltransferase</keyword>
<comment type="catalytic activity">
    <reaction evidence="26">
        <text>[GlcNAc-(1-&gt;4)-Mur2Ac(oyl-L-Ala-gamma-D-Glu-L-Lys-D-Ala-D-Ala)](n)-di-trans,octa-cis-undecaprenyl diphosphate + beta-D-GlcNAc-(1-&gt;4)-Mur2Ac(oyl-L-Ala-gamma-D-Glu-L-Lys-D-Ala-D-Ala)-di-trans,octa-cis-undecaprenyl diphosphate = [GlcNAc-(1-&gt;4)-Mur2Ac(oyl-L-Ala-gamma-D-Glu-L-Lys-D-Ala-D-Ala)](n+1)-di-trans,octa-cis-undecaprenyl diphosphate + di-trans,octa-cis-undecaprenyl diphosphate + H(+)</text>
        <dbReference type="Rhea" id="RHEA:23708"/>
        <dbReference type="Rhea" id="RHEA-COMP:9602"/>
        <dbReference type="Rhea" id="RHEA-COMP:9603"/>
        <dbReference type="ChEBI" id="CHEBI:15378"/>
        <dbReference type="ChEBI" id="CHEBI:58405"/>
        <dbReference type="ChEBI" id="CHEBI:60033"/>
        <dbReference type="ChEBI" id="CHEBI:78435"/>
        <dbReference type="EC" id="2.4.99.28"/>
    </reaction>
</comment>
<evidence type="ECO:0000256" key="6">
    <source>
        <dbReference type="ARBA" id="ARBA00012448"/>
    </source>
</evidence>